<dbReference type="AlphaFoldDB" id="D5BFY8"/>
<keyword evidence="3" id="KW-1185">Reference proteome</keyword>
<accession>D5BFY8</accession>
<sequence>MDITILQAFNGDSILLSFKDKVGISKNILIDGGPGKTYQFKNKKGKQEAGDLQKLIEGLRVQDQFIDLLILTHVDDDHIGGLLKWFQKDKEAKDIIKKVWFNSGQLISEYFGDENSEDNALSLGDATGLDTSIKQGVKFEKFLTENGLWERRLIHSSDELELFGFKLTFLSPSIDKLNALLGKWDKEAPVTDTSGKNDYGWSLEKHIQKDVFKEDTSIHNGSSIGFIIEYNDKRVVFLADAHPIQVTERLRSLGYSERKPLEAEFLKVSHHGSKANTNYELLELINTDNYIISSNGDKHELPDKQCLARIINHNNKAKIYFNYPEKIPLIFKDEDYDVFPDFQALSTKNGFKI</sequence>
<dbReference type="RefSeq" id="WP_013072198.1">
    <property type="nucleotide sequence ID" value="NC_014041.1"/>
</dbReference>
<dbReference type="InterPro" id="IPR001279">
    <property type="entry name" value="Metallo-B-lactamas"/>
</dbReference>
<dbReference type="Proteomes" id="UP000001654">
    <property type="component" value="Chromosome"/>
</dbReference>
<dbReference type="HOGENOM" id="CLU_052638_0_0_10"/>
<dbReference type="Pfam" id="PF00753">
    <property type="entry name" value="Lactamase_B"/>
    <property type="match status" value="1"/>
</dbReference>
<name>D5BFY8_ZUNPS</name>
<protein>
    <submittedName>
        <fullName evidence="2">Zn-dependent hydrolase</fullName>
    </submittedName>
</protein>
<reference evidence="2 3" key="1">
    <citation type="journal article" date="2010" name="BMC Genomics">
        <title>The complete genome of Zunongwangia profunda SM-A87 reveals its adaptation to the deep-sea environment and ecological role in sedimentary organic nitrogen degradation.</title>
        <authorList>
            <person name="Qin Q.L."/>
            <person name="Zhang X.Y."/>
            <person name="Wang X.M."/>
            <person name="Liu G.M."/>
            <person name="Chen X.L."/>
            <person name="Xie B.B."/>
            <person name="Dang H.Y."/>
            <person name="Zhou B.C."/>
            <person name="Yu J."/>
            <person name="Zhang Y.Z."/>
        </authorList>
    </citation>
    <scope>NUCLEOTIDE SEQUENCE [LARGE SCALE GENOMIC DNA]</scope>
    <source>
        <strain evidence="3">DSM 18752 / CCTCC AB 206139 / SM-A87</strain>
    </source>
</reference>
<dbReference type="Gene3D" id="3.60.15.10">
    <property type="entry name" value="Ribonuclease Z/Hydroxyacylglutathione hydrolase-like"/>
    <property type="match status" value="1"/>
</dbReference>
<evidence type="ECO:0000313" key="2">
    <source>
        <dbReference type="EMBL" id="ADF53101.1"/>
    </source>
</evidence>
<dbReference type="InterPro" id="IPR036866">
    <property type="entry name" value="RibonucZ/Hydroxyglut_hydro"/>
</dbReference>
<dbReference type="OrthoDB" id="418728at2"/>
<dbReference type="InterPro" id="IPR052159">
    <property type="entry name" value="Competence_DNA_uptake"/>
</dbReference>
<organism evidence="2 3">
    <name type="scientific">Zunongwangia profunda (strain DSM 18752 / CCTCC AB 206139 / SM-A87)</name>
    <name type="common">Wangia profunda</name>
    <dbReference type="NCBI Taxonomy" id="655815"/>
    <lineage>
        <taxon>Bacteria</taxon>
        <taxon>Pseudomonadati</taxon>
        <taxon>Bacteroidota</taxon>
        <taxon>Flavobacteriia</taxon>
        <taxon>Flavobacteriales</taxon>
        <taxon>Flavobacteriaceae</taxon>
        <taxon>Zunongwangia</taxon>
    </lineage>
</organism>
<proteinExistence type="predicted"/>
<dbReference type="SUPFAM" id="SSF56281">
    <property type="entry name" value="Metallo-hydrolase/oxidoreductase"/>
    <property type="match status" value="1"/>
</dbReference>
<dbReference type="PANTHER" id="PTHR30619">
    <property type="entry name" value="DNA INTERNALIZATION/COMPETENCE PROTEIN COMEC/REC2"/>
    <property type="match status" value="1"/>
</dbReference>
<evidence type="ECO:0000313" key="3">
    <source>
        <dbReference type="Proteomes" id="UP000001654"/>
    </source>
</evidence>
<keyword evidence="2" id="KW-0378">Hydrolase</keyword>
<evidence type="ECO:0000259" key="1">
    <source>
        <dbReference type="Pfam" id="PF00753"/>
    </source>
</evidence>
<dbReference type="PANTHER" id="PTHR30619:SF1">
    <property type="entry name" value="RECOMBINATION PROTEIN 2"/>
    <property type="match status" value="1"/>
</dbReference>
<dbReference type="STRING" id="655815.ZPR_2781"/>
<feature type="domain" description="Metallo-beta-lactamase" evidence="1">
    <location>
        <begin position="26"/>
        <end position="292"/>
    </location>
</feature>
<dbReference type="eggNOG" id="COG2333">
    <property type="taxonomic scope" value="Bacteria"/>
</dbReference>
<gene>
    <name evidence="2" type="ordered locus">ZPR_2781</name>
</gene>
<dbReference type="EMBL" id="CP001650">
    <property type="protein sequence ID" value="ADF53101.1"/>
    <property type="molecule type" value="Genomic_DNA"/>
</dbReference>
<dbReference type="GO" id="GO:0016787">
    <property type="term" value="F:hydrolase activity"/>
    <property type="evidence" value="ECO:0007669"/>
    <property type="project" value="UniProtKB-KW"/>
</dbReference>
<dbReference type="KEGG" id="zpr:ZPR_2781"/>